<dbReference type="Proteomes" id="UP000299794">
    <property type="component" value="Unassembled WGS sequence"/>
</dbReference>
<dbReference type="AlphaFoldDB" id="A0A479ZQT6"/>
<comment type="caution">
    <text evidence="1">The sequence shown here is derived from an EMBL/GenBank/DDBJ whole genome shotgun (WGS) entry which is preliminary data.</text>
</comment>
<accession>A0A479ZQT6</accession>
<reference evidence="2" key="1">
    <citation type="submission" date="2019-02" db="EMBL/GenBank/DDBJ databases">
        <title>Draft genome sequence of Planktothrix agardhii NIES-905.</title>
        <authorList>
            <person name="Yamaguchi H."/>
            <person name="Suzuki S."/>
            <person name="Kawachi M."/>
        </authorList>
    </citation>
    <scope>NUCLEOTIDE SEQUENCE [LARGE SCALE GENOMIC DNA]</scope>
    <source>
        <strain evidence="2">CCAP 1459/11A</strain>
    </source>
</reference>
<evidence type="ECO:0000313" key="2">
    <source>
        <dbReference type="Proteomes" id="UP000299794"/>
    </source>
</evidence>
<dbReference type="InterPro" id="IPR011335">
    <property type="entry name" value="Restrct_endonuc-II-like"/>
</dbReference>
<dbReference type="SUPFAM" id="SSF52980">
    <property type="entry name" value="Restriction endonuclease-like"/>
    <property type="match status" value="1"/>
</dbReference>
<dbReference type="RefSeq" id="WP_026787943.1">
    <property type="nucleotide sequence ID" value="NZ_BJCD01000010.1"/>
</dbReference>
<dbReference type="CDD" id="cd22366">
    <property type="entry name" value="XisH-like"/>
    <property type="match status" value="1"/>
</dbReference>
<gene>
    <name evidence="1" type="primary">xisH_1</name>
    <name evidence="1" type="ORF">PA905_07550</name>
</gene>
<dbReference type="GO" id="GO:0003676">
    <property type="term" value="F:nucleic acid binding"/>
    <property type="evidence" value="ECO:0007669"/>
    <property type="project" value="InterPro"/>
</dbReference>
<dbReference type="Gene3D" id="3.40.1350.10">
    <property type="match status" value="1"/>
</dbReference>
<dbReference type="InterPro" id="IPR011856">
    <property type="entry name" value="tRNA_endonuc-like_dom_sf"/>
</dbReference>
<organism evidence="1 2">
    <name type="scientific">Planktothrix agardhii CCAP 1459/11A</name>
    <dbReference type="NCBI Taxonomy" id="282420"/>
    <lineage>
        <taxon>Bacteria</taxon>
        <taxon>Bacillati</taxon>
        <taxon>Cyanobacteriota</taxon>
        <taxon>Cyanophyceae</taxon>
        <taxon>Oscillatoriophycideae</taxon>
        <taxon>Oscillatoriales</taxon>
        <taxon>Microcoleaceae</taxon>
        <taxon>Planktothrix</taxon>
    </lineage>
</organism>
<evidence type="ECO:0000313" key="1">
    <source>
        <dbReference type="EMBL" id="GCL34542.1"/>
    </source>
</evidence>
<dbReference type="Pfam" id="PF08814">
    <property type="entry name" value="XisH"/>
    <property type="match status" value="1"/>
</dbReference>
<protein>
    <submittedName>
        <fullName evidence="1">FdxN element excision controlling factor protein</fullName>
    </submittedName>
</protein>
<name>A0A479ZQT6_PLAAG</name>
<sequence length="138" mass="15784">MPAKDIYHDAVKIALEKDGWTITKDPLVLQWGAKDLFVDLGAEKLLAAQKNHEKIAVEIKSFVGSSQVNDLEKAVGQYIVYRNILEEIETDRVLYLAISQKAFRDIFIEPLGSLVLRKNQLHLLVFNPQNQEVIQWIL</sequence>
<dbReference type="EMBL" id="BJCD01000010">
    <property type="protein sequence ID" value="GCL34542.1"/>
    <property type="molecule type" value="Genomic_DNA"/>
</dbReference>
<dbReference type="InterPro" id="IPR014919">
    <property type="entry name" value="XisH"/>
</dbReference>
<proteinExistence type="predicted"/>